<evidence type="ECO:0000256" key="6">
    <source>
        <dbReference type="ARBA" id="ARBA00022679"/>
    </source>
</evidence>
<dbReference type="GO" id="GO:0045719">
    <property type="term" value="P:negative regulation of glycogen biosynthetic process"/>
    <property type="evidence" value="ECO:0007669"/>
    <property type="project" value="TreeGrafter"/>
</dbReference>
<protein>
    <recommendedName>
        <fullName evidence="2">non-specific serine/threonine protein kinase</fullName>
        <ecNumber evidence="2">2.7.11.1</ecNumber>
    </recommendedName>
</protein>
<gene>
    <name evidence="16" type="ORF">BZG36_04388</name>
</gene>
<dbReference type="SMART" id="SM00220">
    <property type="entry name" value="S_TKc"/>
    <property type="match status" value="1"/>
</dbReference>
<dbReference type="PROSITE" id="PS50011">
    <property type="entry name" value="PROTEIN_KINASE_DOM"/>
    <property type="match status" value="1"/>
</dbReference>
<comment type="caution">
    <text evidence="16">The sequence shown here is derived from an EMBL/GenBank/DDBJ whole genome shotgun (WGS) entry which is preliminary data.</text>
</comment>
<dbReference type="EC" id="2.7.11.1" evidence="2"/>
<evidence type="ECO:0000256" key="12">
    <source>
        <dbReference type="PROSITE-ProRule" id="PRU10141"/>
    </source>
</evidence>
<evidence type="ECO:0000259" key="15">
    <source>
        <dbReference type="PROSITE" id="PS50112"/>
    </source>
</evidence>
<dbReference type="GO" id="GO:0005634">
    <property type="term" value="C:nucleus"/>
    <property type="evidence" value="ECO:0007669"/>
    <property type="project" value="TreeGrafter"/>
</dbReference>
<dbReference type="Proteomes" id="UP000242875">
    <property type="component" value="Unassembled WGS sequence"/>
</dbReference>
<feature type="domain" description="PAS" evidence="15">
    <location>
        <begin position="573"/>
        <end position="609"/>
    </location>
</feature>
<evidence type="ECO:0000256" key="5">
    <source>
        <dbReference type="ARBA" id="ARBA00022553"/>
    </source>
</evidence>
<dbReference type="PANTHER" id="PTHR24346:SF51">
    <property type="entry name" value="PAS DOMAIN-CONTAINING SERINE_THREONINE-PROTEIN KINASE"/>
    <property type="match status" value="1"/>
</dbReference>
<sequence>MTDVDEVHPGRGHDRAVHFDPGFSFPSPSPNEKEAGQSDMHPDNKADAQSLSNSEKVNLLAIDTASTLHHPTSPNLPSSQDYFSPRPSLSIPRSEQDELEPTLMNEQPQGLLRIREGTSLSSTAEPNPGGRRPSKDGVSNETGGQPAPHDDVQHTDDIARFSAESLHSFSFSSTYIPANDINLQETRRNVISRSIDFMRSRFKGWKAADVHRSSYVGGASQTSSADLASMPSSPTHNAWARMVAMERYGWPKNWSAQNTPRNSFEKGDGSSLDSTTENATGGENAQDSENRTLDDNEQNTNEISPPDIEPDATVTSVPRRIHLRNQRSRSAIPKFGTSRTRRQHIPPPLQFTPSQSTPTTTFDDDTHRFSAGVMRSGSTALSQPGSATQIDFPSDLHTNTGESCRRSLIESSVRQDTSQTGFGREVSESPVRIQHGVPAHVHASTRFLPQNQALLATDAKLQIKLANDVASLVFGYANRELLGADCTMLVAEECRQKTRDIIQRRLDEVKYSHMSPEQLSRGAVLVCGKVIPIVRCDGSKGAASLWLKDRTDDSGNHVFTWIFEEIAEFLVRLAVTPSGTIQYIDATVKDLWGYSVEQVKGENIEMLVPGLGKTRMADSGFAELSGLDDDDEKPEVSVSPSGWMQVGGFSKIGASGVTPGTPGTPDFDDAVMVKKVTTRMWDFDGNDKIQDKRPLSVTEINRLKFFAGRTRKGAYFPVIVKINPGSEASISAMTGQTSSDKGGAKPLIVKIISIPTIAGLVTIHNSGLIQSCNIVFAKYLFGYNPSDLAEKKYISELLPQWSVLIRTLRQDPALGQGNIINDDTCRQALAIGLAAERNPPALSSAGREYGVARFGKASPPAQEDEIFHLSPDFGSPQTKSPDNSNASSVVSTPDLCISADHAAIIAIHRDGTEIEVQLQLRKVESAEEDLVALWITFDRAAVFAKYGQRDAGNEVIMSPSRVASSGNLTHMQRRSPGFAKFSVFGAANKQENDDEIANEIAAPVAQKQANIDGTRALLGSVSKHIVPVTPPLSSTPPVSMRNYSALTNSRSLDDYIILESLGQGAYGVVKLAYHKDDPSQTKVVIKYIIKSRILVDCWTRDRYLGLIPLEIHILHTLRRIPHPNIVTMNDYFEDEDHYYVEMNLHGNGMDLFDYIELNEGMSEREIKHMFRQIASAVQHLHKNGIVHRDIKDENVTLDEKGNAQLIDFGSAAYLKKGKKYDTFCGTLDYAAPEVLQGKKYEGPPQDIWALGILLYTLIYKENPFYNIDEIIARELQMPYVLCEDLIKRMLNRDVEKRPSIDQVLSHPWLTD</sequence>
<keyword evidence="9 12" id="KW-0067">ATP-binding</keyword>
<evidence type="ECO:0000256" key="13">
    <source>
        <dbReference type="SAM" id="MobiDB-lite"/>
    </source>
</evidence>
<keyword evidence="4" id="KW-0723">Serine/threonine-protein kinase</keyword>
<dbReference type="GO" id="GO:0005524">
    <property type="term" value="F:ATP binding"/>
    <property type="evidence" value="ECO:0007669"/>
    <property type="project" value="UniProtKB-UniRule"/>
</dbReference>
<evidence type="ECO:0000256" key="9">
    <source>
        <dbReference type="ARBA" id="ARBA00022840"/>
    </source>
</evidence>
<evidence type="ECO:0000256" key="7">
    <source>
        <dbReference type="ARBA" id="ARBA00022741"/>
    </source>
</evidence>
<comment type="catalytic activity">
    <reaction evidence="11">
        <text>L-seryl-[protein] + ATP = O-phospho-L-seryl-[protein] + ADP + H(+)</text>
        <dbReference type="Rhea" id="RHEA:17989"/>
        <dbReference type="Rhea" id="RHEA-COMP:9863"/>
        <dbReference type="Rhea" id="RHEA-COMP:11604"/>
        <dbReference type="ChEBI" id="CHEBI:15378"/>
        <dbReference type="ChEBI" id="CHEBI:29999"/>
        <dbReference type="ChEBI" id="CHEBI:30616"/>
        <dbReference type="ChEBI" id="CHEBI:83421"/>
        <dbReference type="ChEBI" id="CHEBI:456216"/>
        <dbReference type="EC" id="2.7.11.1"/>
    </reaction>
</comment>
<dbReference type="InterPro" id="IPR000014">
    <property type="entry name" value="PAS"/>
</dbReference>
<dbReference type="FunFam" id="1.10.510.10:FF:000320">
    <property type="entry name" value="Serine/threonine protein kinase"/>
    <property type="match status" value="1"/>
</dbReference>
<organism evidence="16 17">
    <name type="scientific">Bifiguratus adelaidae</name>
    <dbReference type="NCBI Taxonomy" id="1938954"/>
    <lineage>
        <taxon>Eukaryota</taxon>
        <taxon>Fungi</taxon>
        <taxon>Fungi incertae sedis</taxon>
        <taxon>Mucoromycota</taxon>
        <taxon>Mucoromycotina</taxon>
        <taxon>Endogonomycetes</taxon>
        <taxon>Endogonales</taxon>
        <taxon>Endogonales incertae sedis</taxon>
        <taxon>Bifiguratus</taxon>
    </lineage>
</organism>
<evidence type="ECO:0000313" key="17">
    <source>
        <dbReference type="Proteomes" id="UP000242875"/>
    </source>
</evidence>
<feature type="compositionally biased region" description="Polar residues" evidence="13">
    <location>
        <begin position="47"/>
        <end position="56"/>
    </location>
</feature>
<keyword evidence="7 12" id="KW-0547">Nucleotide-binding</keyword>
<dbReference type="Pfam" id="PF13426">
    <property type="entry name" value="PAS_9"/>
    <property type="match status" value="1"/>
</dbReference>
<feature type="region of interest" description="Disordered" evidence="13">
    <location>
        <begin position="377"/>
        <end position="402"/>
    </location>
</feature>
<proteinExistence type="predicted"/>
<feature type="region of interest" description="Disordered" evidence="13">
    <location>
        <begin position="253"/>
        <end position="361"/>
    </location>
</feature>
<comment type="catalytic activity">
    <reaction evidence="10">
        <text>L-threonyl-[protein] + ATP = O-phospho-L-threonyl-[protein] + ADP + H(+)</text>
        <dbReference type="Rhea" id="RHEA:46608"/>
        <dbReference type="Rhea" id="RHEA-COMP:11060"/>
        <dbReference type="Rhea" id="RHEA-COMP:11605"/>
        <dbReference type="ChEBI" id="CHEBI:15378"/>
        <dbReference type="ChEBI" id="CHEBI:30013"/>
        <dbReference type="ChEBI" id="CHEBI:30616"/>
        <dbReference type="ChEBI" id="CHEBI:61977"/>
        <dbReference type="ChEBI" id="CHEBI:456216"/>
        <dbReference type="EC" id="2.7.11.1"/>
    </reaction>
</comment>
<dbReference type="PANTHER" id="PTHR24346">
    <property type="entry name" value="MAP/MICROTUBULE AFFINITY-REGULATING KINASE"/>
    <property type="match status" value="1"/>
</dbReference>
<reference evidence="16 17" key="1">
    <citation type="journal article" date="2017" name="Mycologia">
        <title>Bifiguratus adelaidae, gen. et sp. nov., a new member of Mucoromycotina in endophytic and soil-dwelling habitats.</title>
        <authorList>
            <person name="Torres-Cruz T.J."/>
            <person name="Billingsley Tobias T.L."/>
            <person name="Almatruk M."/>
            <person name="Hesse C."/>
            <person name="Kuske C.R."/>
            <person name="Desiro A."/>
            <person name="Benucci G.M."/>
            <person name="Bonito G."/>
            <person name="Stajich J.E."/>
            <person name="Dunlap C."/>
            <person name="Arnold A.E."/>
            <person name="Porras-Alfaro A."/>
        </authorList>
    </citation>
    <scope>NUCLEOTIDE SEQUENCE [LARGE SCALE GENOMIC DNA]</scope>
    <source>
        <strain evidence="16 17">AZ0501</strain>
    </source>
</reference>
<evidence type="ECO:0000256" key="8">
    <source>
        <dbReference type="ARBA" id="ARBA00022777"/>
    </source>
</evidence>
<dbReference type="PROSITE" id="PS00108">
    <property type="entry name" value="PROTEIN_KINASE_ST"/>
    <property type="match status" value="1"/>
</dbReference>
<dbReference type="InterPro" id="IPR011009">
    <property type="entry name" value="Kinase-like_dom_sf"/>
</dbReference>
<dbReference type="Gene3D" id="1.10.510.10">
    <property type="entry name" value="Transferase(Phosphotransferase) domain 1"/>
    <property type="match status" value="1"/>
</dbReference>
<dbReference type="InterPro" id="IPR017441">
    <property type="entry name" value="Protein_kinase_ATP_BS"/>
</dbReference>
<feature type="compositionally biased region" description="Basic and acidic residues" evidence="13">
    <location>
        <begin position="1"/>
        <end position="18"/>
    </location>
</feature>
<keyword evidence="5" id="KW-0597">Phosphoprotein</keyword>
<evidence type="ECO:0000313" key="16">
    <source>
        <dbReference type="EMBL" id="OZJ02349.1"/>
    </source>
</evidence>
<feature type="compositionally biased region" description="Basic and acidic residues" evidence="13">
    <location>
        <begin position="31"/>
        <end position="46"/>
    </location>
</feature>
<evidence type="ECO:0000256" key="11">
    <source>
        <dbReference type="ARBA" id="ARBA00048679"/>
    </source>
</evidence>
<evidence type="ECO:0000256" key="2">
    <source>
        <dbReference type="ARBA" id="ARBA00012513"/>
    </source>
</evidence>
<dbReference type="InterPro" id="IPR035965">
    <property type="entry name" value="PAS-like_dom_sf"/>
</dbReference>
<keyword evidence="17" id="KW-1185">Reference proteome</keyword>
<dbReference type="CDD" id="cd00130">
    <property type="entry name" value="PAS"/>
    <property type="match status" value="1"/>
</dbReference>
<feature type="compositionally biased region" description="Low complexity" evidence="13">
    <location>
        <begin position="351"/>
        <end position="361"/>
    </location>
</feature>
<evidence type="ECO:0000259" key="14">
    <source>
        <dbReference type="PROSITE" id="PS50011"/>
    </source>
</evidence>
<dbReference type="InterPro" id="IPR000719">
    <property type="entry name" value="Prot_kinase_dom"/>
</dbReference>
<keyword evidence="3" id="KW-0963">Cytoplasm</keyword>
<comment type="subcellular location">
    <subcellularLocation>
        <location evidence="1">Cytoplasm</location>
    </subcellularLocation>
</comment>
<feature type="region of interest" description="Disordered" evidence="13">
    <location>
        <begin position="1"/>
        <end position="153"/>
    </location>
</feature>
<evidence type="ECO:0000256" key="10">
    <source>
        <dbReference type="ARBA" id="ARBA00047899"/>
    </source>
</evidence>
<dbReference type="Gene3D" id="3.30.200.20">
    <property type="entry name" value="Phosphorylase Kinase, domain 1"/>
    <property type="match status" value="1"/>
</dbReference>
<dbReference type="PROSITE" id="PS50112">
    <property type="entry name" value="PAS"/>
    <property type="match status" value="1"/>
</dbReference>
<evidence type="ECO:0000256" key="3">
    <source>
        <dbReference type="ARBA" id="ARBA00022490"/>
    </source>
</evidence>
<dbReference type="CDD" id="cd14004">
    <property type="entry name" value="STKc_PASK"/>
    <property type="match status" value="1"/>
</dbReference>
<feature type="compositionally biased region" description="Polar residues" evidence="13">
    <location>
        <begin position="64"/>
        <end position="82"/>
    </location>
</feature>
<feature type="domain" description="Protein kinase" evidence="14">
    <location>
        <begin position="1055"/>
        <end position="1309"/>
    </location>
</feature>
<dbReference type="GO" id="GO:0004674">
    <property type="term" value="F:protein serine/threonine kinase activity"/>
    <property type="evidence" value="ECO:0007669"/>
    <property type="project" value="UniProtKB-KW"/>
</dbReference>
<accession>A0A261XVG1</accession>
<dbReference type="Gene3D" id="3.30.450.20">
    <property type="entry name" value="PAS domain"/>
    <property type="match status" value="1"/>
</dbReference>
<feature type="binding site" evidence="12">
    <location>
        <position position="1090"/>
    </location>
    <ligand>
        <name>ATP</name>
        <dbReference type="ChEBI" id="CHEBI:30616"/>
    </ligand>
</feature>
<dbReference type="FunFam" id="3.30.200.20:FF:000314">
    <property type="entry name" value="Serine/threonine protein kinase"/>
    <property type="match status" value="1"/>
</dbReference>
<dbReference type="PROSITE" id="PS00107">
    <property type="entry name" value="PROTEIN_KINASE_ATP"/>
    <property type="match status" value="1"/>
</dbReference>
<name>A0A261XVG1_9FUNG</name>
<dbReference type="Pfam" id="PF00069">
    <property type="entry name" value="Pkinase"/>
    <property type="match status" value="1"/>
</dbReference>
<dbReference type="OrthoDB" id="10252171at2759"/>
<keyword evidence="8" id="KW-0418">Kinase</keyword>
<dbReference type="EMBL" id="MVBO01000161">
    <property type="protein sequence ID" value="OZJ02349.1"/>
    <property type="molecule type" value="Genomic_DNA"/>
</dbReference>
<dbReference type="GO" id="GO:0035556">
    <property type="term" value="P:intracellular signal transduction"/>
    <property type="evidence" value="ECO:0007669"/>
    <property type="project" value="TreeGrafter"/>
</dbReference>
<evidence type="ECO:0000256" key="4">
    <source>
        <dbReference type="ARBA" id="ARBA00022527"/>
    </source>
</evidence>
<dbReference type="GO" id="GO:0005829">
    <property type="term" value="C:cytosol"/>
    <property type="evidence" value="ECO:0007669"/>
    <property type="project" value="TreeGrafter"/>
</dbReference>
<dbReference type="InterPro" id="IPR008271">
    <property type="entry name" value="Ser/Thr_kinase_AS"/>
</dbReference>
<keyword evidence="6" id="KW-0808">Transferase</keyword>
<dbReference type="SUPFAM" id="SSF56112">
    <property type="entry name" value="Protein kinase-like (PK-like)"/>
    <property type="match status" value="1"/>
</dbReference>
<evidence type="ECO:0000256" key="1">
    <source>
        <dbReference type="ARBA" id="ARBA00004496"/>
    </source>
</evidence>
<dbReference type="SMART" id="SM00091">
    <property type="entry name" value="PAS"/>
    <property type="match status" value="3"/>
</dbReference>
<dbReference type="SUPFAM" id="SSF55785">
    <property type="entry name" value="PYP-like sensor domain (PAS domain)"/>
    <property type="match status" value="1"/>
</dbReference>
<feature type="compositionally biased region" description="Polar residues" evidence="13">
    <location>
        <begin position="271"/>
        <end position="287"/>
    </location>
</feature>